<organism evidence="4 5">
    <name type="scientific">Carnobacterium maltaromaticum</name>
    <name type="common">Carnobacterium piscicola</name>
    <dbReference type="NCBI Taxonomy" id="2751"/>
    <lineage>
        <taxon>Bacteria</taxon>
        <taxon>Bacillati</taxon>
        <taxon>Bacillota</taxon>
        <taxon>Bacilli</taxon>
        <taxon>Lactobacillales</taxon>
        <taxon>Carnobacteriaceae</taxon>
        <taxon>Carnobacterium</taxon>
    </lineage>
</organism>
<sequence length="171" mass="19263">MKVLVVSDNHGDRDVLVDLINTYEGKVDKFFHCGDSELEATDSVWDTMLTVRGNCDYDPAYPDTRVTKVGSETILQVHGHLHDVKFTMNTLLYTAKEVGANFAFFGHTHELAVEYVDGILFLNPGSIRLPRGQYASIKTYAIVETTPEEIDVTYYDPTHKPVGGLNFKFNR</sequence>
<dbReference type="AlphaFoldDB" id="A0AAW9JRY5"/>
<dbReference type="GO" id="GO:0016787">
    <property type="term" value="F:hydrolase activity"/>
    <property type="evidence" value="ECO:0007669"/>
    <property type="project" value="UniProtKB-UniRule"/>
</dbReference>
<dbReference type="EC" id="3.1.4.-" evidence="2"/>
<dbReference type="InterPro" id="IPR024654">
    <property type="entry name" value="Calcineurin-like_PHP_lpxH"/>
</dbReference>
<comment type="caution">
    <text evidence="4">The sequence shown here is derived from an EMBL/GenBank/DDBJ whole genome shotgun (WGS) entry which is preliminary data.</text>
</comment>
<dbReference type="RefSeq" id="WP_157455547.1">
    <property type="nucleotide sequence ID" value="NZ_CP045040.1"/>
</dbReference>
<evidence type="ECO:0000256" key="2">
    <source>
        <dbReference type="RuleBase" id="RU362039"/>
    </source>
</evidence>
<evidence type="ECO:0000256" key="1">
    <source>
        <dbReference type="ARBA" id="ARBA00008950"/>
    </source>
</evidence>
<comment type="cofactor">
    <cofactor evidence="2">
        <name>a divalent metal cation</name>
        <dbReference type="ChEBI" id="CHEBI:60240"/>
    </cofactor>
</comment>
<reference evidence="4" key="1">
    <citation type="submission" date="2023-08" db="EMBL/GenBank/DDBJ databases">
        <title>Genomic characterization of piscicolin 126 produced by Carnobacterium maltaromaticum CM22 strain isolated from salmon (Salmo salar).</title>
        <authorList>
            <person name="Gonzalez-Gragera E."/>
            <person name="Garcia-Lopez J.D."/>
            <person name="Teso-Perez C."/>
            <person name="Gimenez-Hernandez I."/>
            <person name="Peralta-Sanchez J.M."/>
            <person name="Valdivia E."/>
            <person name="Montalban-Lopez M."/>
            <person name="Martin-Platero A.M."/>
            <person name="Banos A."/>
            <person name="Martinez-Bueno M."/>
        </authorList>
    </citation>
    <scope>NUCLEOTIDE SEQUENCE</scope>
    <source>
        <strain evidence="4">CM22</strain>
    </source>
</reference>
<dbReference type="SUPFAM" id="SSF56300">
    <property type="entry name" value="Metallo-dependent phosphatases"/>
    <property type="match status" value="1"/>
</dbReference>
<evidence type="ECO:0000313" key="4">
    <source>
        <dbReference type="EMBL" id="MDZ5758378.1"/>
    </source>
</evidence>
<feature type="domain" description="Calcineurin-like phosphoesterase" evidence="3">
    <location>
        <begin position="1"/>
        <end position="146"/>
    </location>
</feature>
<name>A0AAW9JRY5_CARML</name>
<dbReference type="NCBIfam" id="TIGR00040">
    <property type="entry name" value="yfcE"/>
    <property type="match status" value="1"/>
</dbReference>
<proteinExistence type="inferred from homology"/>
<comment type="similarity">
    <text evidence="1 2">Belongs to the metallophosphoesterase superfamily. YfcE family.</text>
</comment>
<dbReference type="GO" id="GO:0046872">
    <property type="term" value="F:metal ion binding"/>
    <property type="evidence" value="ECO:0007669"/>
    <property type="project" value="UniProtKB-KW"/>
</dbReference>
<dbReference type="EMBL" id="JAVBVO010000003">
    <property type="protein sequence ID" value="MDZ5758378.1"/>
    <property type="molecule type" value="Genomic_DNA"/>
</dbReference>
<evidence type="ECO:0000259" key="3">
    <source>
        <dbReference type="Pfam" id="PF12850"/>
    </source>
</evidence>
<keyword evidence="2" id="KW-0479">Metal-binding</keyword>
<dbReference type="InterPro" id="IPR029052">
    <property type="entry name" value="Metallo-depent_PP-like"/>
</dbReference>
<dbReference type="PANTHER" id="PTHR11124">
    <property type="entry name" value="VACUOLAR SORTING PROTEIN VPS29"/>
    <property type="match status" value="1"/>
</dbReference>
<gene>
    <name evidence="4" type="ORF">RAK27_06850</name>
</gene>
<protein>
    <recommendedName>
        <fullName evidence="2">Phosphoesterase</fullName>
        <ecNumber evidence="2">3.1.4.-</ecNumber>
    </recommendedName>
</protein>
<dbReference type="Proteomes" id="UP001290462">
    <property type="component" value="Unassembled WGS sequence"/>
</dbReference>
<dbReference type="Pfam" id="PF12850">
    <property type="entry name" value="Metallophos_2"/>
    <property type="match status" value="1"/>
</dbReference>
<dbReference type="CDD" id="cd00841">
    <property type="entry name" value="MPP_YfcE"/>
    <property type="match status" value="1"/>
</dbReference>
<accession>A0AAW9JRY5</accession>
<dbReference type="Gene3D" id="3.60.21.10">
    <property type="match status" value="1"/>
</dbReference>
<evidence type="ECO:0000313" key="5">
    <source>
        <dbReference type="Proteomes" id="UP001290462"/>
    </source>
</evidence>
<dbReference type="InterPro" id="IPR000979">
    <property type="entry name" value="Phosphodiesterase_MJ0936/Vps29"/>
</dbReference>
<dbReference type="InterPro" id="IPR041802">
    <property type="entry name" value="MPP_YfcE"/>
</dbReference>